<protein>
    <submittedName>
        <fullName evidence="2">NagC family transcriptional regulator</fullName>
    </submittedName>
</protein>
<proteinExistence type="inferred from homology"/>
<evidence type="ECO:0000256" key="1">
    <source>
        <dbReference type="ARBA" id="ARBA00006479"/>
    </source>
</evidence>
<sequence>MTTATDTAATQASVAEANRSRILRHLYHHGISSRAQIAKAVGLTPAAITKITAQLIEIGLIDETGDIEGAKNRRSIGLKLDASRFHIIGVKFARSLVQIGIFDLAGQTIKLDTLPNVYEHTIDETIASIHKRIKTMLSKDGSIVAIGMAVPGPYLRNAGHTAVVSSMQGWRRINFIEEFTHAFRVPVFIEQDARAGALANYLLFPGNRTDNLAYYLIGEGVGLGVIDNGRIINGALGVASEIGHVSIDVNGRACDCGNVGCLERYCSAPAIHAMLVEEGTLVPDAAGMEHAEACRRLFLLAQEGNAQARAMVRTIGRYVGYGCLIIFNTFNPERIVIGDIVSEAGQALLDEIERVVEQRAIGAIAETTTITLSTMPTDATVLGAAAVATTQFLDHPSQFFPLK</sequence>
<dbReference type="Pfam" id="PF00480">
    <property type="entry name" value="ROK"/>
    <property type="match status" value="1"/>
</dbReference>
<gene>
    <name evidence="2" type="ORF">G1C94_0063</name>
</gene>
<dbReference type="CDD" id="cd00090">
    <property type="entry name" value="HTH_ARSR"/>
    <property type="match status" value="1"/>
</dbReference>
<dbReference type="InterPro" id="IPR036390">
    <property type="entry name" value="WH_DNA-bd_sf"/>
</dbReference>
<accession>A0ABX1SWD4</accession>
<dbReference type="InterPro" id="IPR043129">
    <property type="entry name" value="ATPase_NBD"/>
</dbReference>
<dbReference type="SUPFAM" id="SSF46785">
    <property type="entry name" value="Winged helix' DNA-binding domain"/>
    <property type="match status" value="1"/>
</dbReference>
<keyword evidence="3" id="KW-1185">Reference proteome</keyword>
<name>A0ABX1SWD4_9BIFI</name>
<dbReference type="Proteomes" id="UP000553756">
    <property type="component" value="Unassembled WGS sequence"/>
</dbReference>
<dbReference type="RefSeq" id="WP_172143633.1">
    <property type="nucleotide sequence ID" value="NZ_JAAIIJ010000002.1"/>
</dbReference>
<dbReference type="Gene3D" id="3.30.420.40">
    <property type="match status" value="2"/>
</dbReference>
<dbReference type="InterPro" id="IPR000600">
    <property type="entry name" value="ROK"/>
</dbReference>
<evidence type="ECO:0000313" key="3">
    <source>
        <dbReference type="Proteomes" id="UP000553756"/>
    </source>
</evidence>
<dbReference type="EMBL" id="JAAIIJ010000002">
    <property type="protein sequence ID" value="NMN01442.1"/>
    <property type="molecule type" value="Genomic_DNA"/>
</dbReference>
<dbReference type="PANTHER" id="PTHR18964">
    <property type="entry name" value="ROK (REPRESSOR, ORF, KINASE) FAMILY"/>
    <property type="match status" value="1"/>
</dbReference>
<dbReference type="Gene3D" id="1.10.10.10">
    <property type="entry name" value="Winged helix-like DNA-binding domain superfamily/Winged helix DNA-binding domain"/>
    <property type="match status" value="1"/>
</dbReference>
<organism evidence="2 3">
    <name type="scientific">Bifidobacterium panos</name>
    <dbReference type="NCBI Taxonomy" id="2675321"/>
    <lineage>
        <taxon>Bacteria</taxon>
        <taxon>Bacillati</taxon>
        <taxon>Actinomycetota</taxon>
        <taxon>Actinomycetes</taxon>
        <taxon>Bifidobacteriales</taxon>
        <taxon>Bifidobacteriaceae</taxon>
        <taxon>Bifidobacterium</taxon>
    </lineage>
</organism>
<evidence type="ECO:0000313" key="2">
    <source>
        <dbReference type="EMBL" id="NMN01442.1"/>
    </source>
</evidence>
<dbReference type="SUPFAM" id="SSF53067">
    <property type="entry name" value="Actin-like ATPase domain"/>
    <property type="match status" value="2"/>
</dbReference>
<comment type="caution">
    <text evidence="2">The sequence shown here is derived from an EMBL/GenBank/DDBJ whole genome shotgun (WGS) entry which is preliminary data.</text>
</comment>
<dbReference type="InterPro" id="IPR036388">
    <property type="entry name" value="WH-like_DNA-bd_sf"/>
</dbReference>
<comment type="similarity">
    <text evidence="1">Belongs to the ROK (NagC/XylR) family.</text>
</comment>
<reference evidence="2 3" key="1">
    <citation type="submission" date="2020-02" db="EMBL/GenBank/DDBJ databases">
        <title>Characterization of phylogenetic diversity of novel bifidobacterial species isolated in Czech ZOOs.</title>
        <authorList>
            <person name="Lugli G.A."/>
            <person name="Vera N.B."/>
            <person name="Ventura M."/>
        </authorList>
    </citation>
    <scope>NUCLEOTIDE SEQUENCE [LARGE SCALE GENOMIC DNA]</scope>
    <source>
        <strain evidence="2 3">DSM 109963</strain>
    </source>
</reference>
<dbReference type="InterPro" id="IPR011991">
    <property type="entry name" value="ArsR-like_HTH"/>
</dbReference>
<dbReference type="Pfam" id="PF13412">
    <property type="entry name" value="HTH_24"/>
    <property type="match status" value="1"/>
</dbReference>
<dbReference type="PANTHER" id="PTHR18964:SF149">
    <property type="entry name" value="BIFUNCTIONAL UDP-N-ACETYLGLUCOSAMINE 2-EPIMERASE_N-ACETYLMANNOSAMINE KINASE"/>
    <property type="match status" value="1"/>
</dbReference>